<dbReference type="SUPFAM" id="SSF56112">
    <property type="entry name" value="Protein kinase-like (PK-like)"/>
    <property type="match status" value="1"/>
</dbReference>
<comment type="caution">
    <text evidence="1">The sequence shown here is derived from an EMBL/GenBank/DDBJ whole genome shotgun (WGS) entry which is preliminary data.</text>
</comment>
<evidence type="ECO:0000313" key="1">
    <source>
        <dbReference type="EMBL" id="MFL0250804.1"/>
    </source>
</evidence>
<sequence length="183" mass="21871">MKQKNCHNNTVIRLDECTFLGKGHSGSVYLMNNGKVVKIFKNPETCKEEYYILKKLSDGPYYPKPFEFHNHYMIREYIGGTNIREYIKKNGTSENLIIEIIKFLCYIKENGFKKIDVRFAHIFVQEDTSIRVIDPRNSYTKKVYYPKHLIGDLETVNSLDLFWDILKDSKPYLFRSWYRKMQK</sequence>
<evidence type="ECO:0000313" key="2">
    <source>
        <dbReference type="Proteomes" id="UP001623592"/>
    </source>
</evidence>
<dbReference type="EMBL" id="JBJIAA010000007">
    <property type="protein sequence ID" value="MFL0250804.1"/>
    <property type="molecule type" value="Genomic_DNA"/>
</dbReference>
<organism evidence="1 2">
    <name type="scientific">Clostridium neuense</name>
    <dbReference type="NCBI Taxonomy" id="1728934"/>
    <lineage>
        <taxon>Bacteria</taxon>
        <taxon>Bacillati</taxon>
        <taxon>Bacillota</taxon>
        <taxon>Clostridia</taxon>
        <taxon>Eubacteriales</taxon>
        <taxon>Clostridiaceae</taxon>
        <taxon>Clostridium</taxon>
    </lineage>
</organism>
<dbReference type="Gene3D" id="1.10.510.10">
    <property type="entry name" value="Transferase(Phosphotransferase) domain 1"/>
    <property type="match status" value="1"/>
</dbReference>
<accession>A0ABW8TE66</accession>
<dbReference type="RefSeq" id="WP_406787466.1">
    <property type="nucleotide sequence ID" value="NZ_JBJIAA010000007.1"/>
</dbReference>
<proteinExistence type="predicted"/>
<reference evidence="1 2" key="1">
    <citation type="submission" date="2024-11" db="EMBL/GenBank/DDBJ databases">
        <authorList>
            <person name="Heng Y.C."/>
            <person name="Lim A.C.H."/>
            <person name="Lee J.K.Y."/>
            <person name="Kittelmann S."/>
        </authorList>
    </citation>
    <scope>NUCLEOTIDE SEQUENCE [LARGE SCALE GENOMIC DNA]</scope>
    <source>
        <strain evidence="1 2">WILCCON 0114</strain>
    </source>
</reference>
<protein>
    <submittedName>
        <fullName evidence="1">Serine/threonine protein kinase</fullName>
    </submittedName>
</protein>
<name>A0ABW8TE66_9CLOT</name>
<keyword evidence="1" id="KW-0723">Serine/threonine-protein kinase</keyword>
<dbReference type="InterPro" id="IPR011009">
    <property type="entry name" value="Kinase-like_dom_sf"/>
</dbReference>
<gene>
    <name evidence="1" type="ORF">ACJDT4_10260</name>
</gene>
<keyword evidence="1" id="KW-0418">Kinase</keyword>
<dbReference type="Proteomes" id="UP001623592">
    <property type="component" value="Unassembled WGS sequence"/>
</dbReference>
<keyword evidence="1" id="KW-0808">Transferase</keyword>
<dbReference type="GO" id="GO:0004674">
    <property type="term" value="F:protein serine/threonine kinase activity"/>
    <property type="evidence" value="ECO:0007669"/>
    <property type="project" value="UniProtKB-KW"/>
</dbReference>
<keyword evidence="2" id="KW-1185">Reference proteome</keyword>